<accession>A0AAV5HSI6</accession>
<dbReference type="EMBL" id="BPVZ01000002">
    <property type="protein sequence ID" value="GKU87985.1"/>
    <property type="molecule type" value="Genomic_DNA"/>
</dbReference>
<keyword evidence="2" id="KW-1185">Reference proteome</keyword>
<gene>
    <name evidence="1" type="ORF">SLEP1_g2304</name>
</gene>
<dbReference type="Proteomes" id="UP001054252">
    <property type="component" value="Unassembled WGS sequence"/>
</dbReference>
<proteinExistence type="predicted"/>
<evidence type="ECO:0000313" key="1">
    <source>
        <dbReference type="EMBL" id="GKU87985.1"/>
    </source>
</evidence>
<comment type="caution">
    <text evidence="1">The sequence shown here is derived from an EMBL/GenBank/DDBJ whole genome shotgun (WGS) entry which is preliminary data.</text>
</comment>
<evidence type="ECO:0000313" key="2">
    <source>
        <dbReference type="Proteomes" id="UP001054252"/>
    </source>
</evidence>
<dbReference type="AlphaFoldDB" id="A0AAV5HSI6"/>
<reference evidence="1 2" key="1">
    <citation type="journal article" date="2021" name="Commun. Biol.">
        <title>The genome of Shorea leprosula (Dipterocarpaceae) highlights the ecological relevance of drought in aseasonal tropical rainforests.</title>
        <authorList>
            <person name="Ng K.K.S."/>
            <person name="Kobayashi M.J."/>
            <person name="Fawcett J.A."/>
            <person name="Hatakeyama M."/>
            <person name="Paape T."/>
            <person name="Ng C.H."/>
            <person name="Ang C.C."/>
            <person name="Tnah L.H."/>
            <person name="Lee C.T."/>
            <person name="Nishiyama T."/>
            <person name="Sese J."/>
            <person name="O'Brien M.J."/>
            <person name="Copetti D."/>
            <person name="Mohd Noor M.I."/>
            <person name="Ong R.C."/>
            <person name="Putra M."/>
            <person name="Sireger I.Z."/>
            <person name="Indrioko S."/>
            <person name="Kosugi Y."/>
            <person name="Izuno A."/>
            <person name="Isagi Y."/>
            <person name="Lee S.L."/>
            <person name="Shimizu K.K."/>
        </authorList>
    </citation>
    <scope>NUCLEOTIDE SEQUENCE [LARGE SCALE GENOMIC DNA]</scope>
    <source>
        <strain evidence="1">214</strain>
    </source>
</reference>
<organism evidence="1 2">
    <name type="scientific">Rubroshorea leprosula</name>
    <dbReference type="NCBI Taxonomy" id="152421"/>
    <lineage>
        <taxon>Eukaryota</taxon>
        <taxon>Viridiplantae</taxon>
        <taxon>Streptophyta</taxon>
        <taxon>Embryophyta</taxon>
        <taxon>Tracheophyta</taxon>
        <taxon>Spermatophyta</taxon>
        <taxon>Magnoliopsida</taxon>
        <taxon>eudicotyledons</taxon>
        <taxon>Gunneridae</taxon>
        <taxon>Pentapetalae</taxon>
        <taxon>rosids</taxon>
        <taxon>malvids</taxon>
        <taxon>Malvales</taxon>
        <taxon>Dipterocarpaceae</taxon>
        <taxon>Rubroshorea</taxon>
    </lineage>
</organism>
<sequence length="57" mass="6512">MGGQQPKLTNCPNQEYGKAITWLALTIYVLVSTNYKIKIVPWSTASISNVRRFVFTY</sequence>
<name>A0AAV5HSI6_9ROSI</name>
<protein>
    <submittedName>
        <fullName evidence="1">Uncharacterized protein</fullName>
    </submittedName>
</protein>